<dbReference type="SUPFAM" id="SSF54909">
    <property type="entry name" value="Dimeric alpha+beta barrel"/>
    <property type="match status" value="1"/>
</dbReference>
<protein>
    <recommendedName>
        <fullName evidence="2">YCII-related domain-containing protein</fullName>
    </recommendedName>
</protein>
<gene>
    <name evidence="3" type="ORF">BG844_28295</name>
</gene>
<dbReference type="RefSeq" id="WP_071808363.1">
    <property type="nucleotide sequence ID" value="NZ_MEIA01000439.1"/>
</dbReference>
<dbReference type="PANTHER" id="PTHR35174">
    <property type="entry name" value="BLL7171 PROTEIN-RELATED"/>
    <property type="match status" value="1"/>
</dbReference>
<feature type="domain" description="YCII-related" evidence="2">
    <location>
        <begin position="1"/>
        <end position="116"/>
    </location>
</feature>
<evidence type="ECO:0000313" key="3">
    <source>
        <dbReference type="EMBL" id="OJF11053.1"/>
    </source>
</evidence>
<dbReference type="InterPro" id="IPR011008">
    <property type="entry name" value="Dimeric_a/b-barrel"/>
</dbReference>
<keyword evidence="4" id="KW-1185">Reference proteome</keyword>
<evidence type="ECO:0000259" key="2">
    <source>
        <dbReference type="Pfam" id="PF03795"/>
    </source>
</evidence>
<dbReference type="Pfam" id="PF03795">
    <property type="entry name" value="YCII"/>
    <property type="match status" value="1"/>
</dbReference>
<organism evidence="3 4">
    <name type="scientific">Couchioplanes caeruleus subsp. caeruleus</name>
    <dbReference type="NCBI Taxonomy" id="56427"/>
    <lineage>
        <taxon>Bacteria</taxon>
        <taxon>Bacillati</taxon>
        <taxon>Actinomycetota</taxon>
        <taxon>Actinomycetes</taxon>
        <taxon>Micromonosporales</taxon>
        <taxon>Micromonosporaceae</taxon>
        <taxon>Couchioplanes</taxon>
    </lineage>
</organism>
<dbReference type="Gene3D" id="3.30.70.1060">
    <property type="entry name" value="Dimeric alpha+beta barrel"/>
    <property type="match status" value="1"/>
</dbReference>
<sequence>MKYLILIYNNEQTRQIWEGLSGAERAEGMQAHMSLVEDLSESGEFIVMEALADPAKSKTVSVRDGRPVSSDGPFAEVKEYLVGFYLVECENIDRAVEHAARIPEAAMGLVEVRPVLARGATEM</sequence>
<dbReference type="EMBL" id="MEIA01000439">
    <property type="protein sequence ID" value="OJF11053.1"/>
    <property type="molecule type" value="Genomic_DNA"/>
</dbReference>
<accession>A0A1K0FDY3</accession>
<comment type="caution">
    <text evidence="3">The sequence shown here is derived from an EMBL/GenBank/DDBJ whole genome shotgun (WGS) entry which is preliminary data.</text>
</comment>
<proteinExistence type="inferred from homology"/>
<reference evidence="3 4" key="1">
    <citation type="submission" date="2016-09" db="EMBL/GenBank/DDBJ databases">
        <title>Couchioplanes caeruleus draft genome sequence.</title>
        <authorList>
            <person name="Sheehan J."/>
            <person name="Caffrey P."/>
        </authorList>
    </citation>
    <scope>NUCLEOTIDE SEQUENCE [LARGE SCALE GENOMIC DNA]</scope>
    <source>
        <strain evidence="3 4">DSM 43634</strain>
    </source>
</reference>
<dbReference type="InterPro" id="IPR005545">
    <property type="entry name" value="YCII"/>
</dbReference>
<dbReference type="Proteomes" id="UP000182486">
    <property type="component" value="Unassembled WGS sequence"/>
</dbReference>
<dbReference type="PANTHER" id="PTHR35174:SF3">
    <property type="entry name" value="BLL7171 PROTEIN"/>
    <property type="match status" value="1"/>
</dbReference>
<evidence type="ECO:0000313" key="4">
    <source>
        <dbReference type="Proteomes" id="UP000182486"/>
    </source>
</evidence>
<name>A0A1K0FDY3_9ACTN</name>
<evidence type="ECO:0000256" key="1">
    <source>
        <dbReference type="ARBA" id="ARBA00007689"/>
    </source>
</evidence>
<dbReference type="AlphaFoldDB" id="A0A1K0FDY3"/>
<comment type="similarity">
    <text evidence="1">Belongs to the YciI family.</text>
</comment>